<dbReference type="STRING" id="7757.ENSPMAP00000003065"/>
<feature type="transmembrane region" description="Helical" evidence="15">
    <location>
        <begin position="217"/>
        <end position="237"/>
    </location>
</feature>
<evidence type="ECO:0000256" key="11">
    <source>
        <dbReference type="ARBA" id="ARBA00023160"/>
    </source>
</evidence>
<comment type="pathway">
    <text evidence="2 15">Lipid metabolism; fatty acid biosynthesis.</text>
</comment>
<keyword evidence="10 15" id="KW-0472">Membrane</keyword>
<dbReference type="UniPathway" id="UPA00094"/>
<feature type="compositionally biased region" description="Low complexity" evidence="16">
    <location>
        <begin position="1"/>
        <end position="16"/>
    </location>
</feature>
<evidence type="ECO:0000256" key="15">
    <source>
        <dbReference type="RuleBase" id="RU363109"/>
    </source>
</evidence>
<dbReference type="PANTHER" id="PTHR11035">
    <property type="entry name" value="VERY-LONG-CHAIN (3R)-3-HYDROXYACYL-COA DEHYDRATASE"/>
    <property type="match status" value="1"/>
</dbReference>
<dbReference type="GeneTree" id="ENSGT00530000062962"/>
<comment type="function">
    <text evidence="15">Catalyzes the third of the four reactions of the long-chain fatty acids elongation cycle. This endoplasmic reticulum-bound enzymatic process, allows the addition of two carbons to the chain of long- and very long-chain fatty acids/VLCFAs per cycle. This enzyme catalyzes the dehydration of the 3-hydroxyacyl-CoA intermediate into trans-2,3-enoyl-CoA, within each cycle of fatty acid elongation. Thereby, it participates to the production of VLCFAs of different chain lengths that are involved in multiple biological processes as precursors of membrane lipids and lipid mediators.</text>
</comment>
<evidence type="ECO:0000256" key="16">
    <source>
        <dbReference type="SAM" id="MobiDB-lite"/>
    </source>
</evidence>
<dbReference type="GeneID" id="116943858"/>
<keyword evidence="18" id="KW-1185">Reference proteome</keyword>
<dbReference type="PANTHER" id="PTHR11035:SF3">
    <property type="entry name" value="VERY-LONG-CHAIN (3R)-3-HYDROXYACYL-COA DEHYDRATASE"/>
    <property type="match status" value="1"/>
</dbReference>
<feature type="region of interest" description="Disordered" evidence="16">
    <location>
        <begin position="1"/>
        <end position="27"/>
    </location>
</feature>
<reference evidence="19" key="1">
    <citation type="submission" date="2025-04" db="UniProtKB">
        <authorList>
            <consortium name="RefSeq"/>
        </authorList>
    </citation>
    <scope>IDENTIFICATION</scope>
    <source>
        <tissue evidence="19">Sperm</tissue>
    </source>
</reference>
<keyword evidence="5 15" id="KW-0444">Lipid biosynthesis</keyword>
<evidence type="ECO:0000256" key="2">
    <source>
        <dbReference type="ARBA" id="ARBA00005194"/>
    </source>
</evidence>
<evidence type="ECO:0000256" key="14">
    <source>
        <dbReference type="ARBA" id="ARBA00023727"/>
    </source>
</evidence>
<comment type="similarity">
    <text evidence="3 15">Belongs to the very long-chain fatty acids dehydratase HACD family.</text>
</comment>
<dbReference type="GO" id="GO:0030148">
    <property type="term" value="P:sphingolipid biosynthetic process"/>
    <property type="evidence" value="ECO:0007669"/>
    <property type="project" value="TreeGrafter"/>
</dbReference>
<organism evidence="17">
    <name type="scientific">Petromyzon marinus</name>
    <name type="common">Sea lamprey</name>
    <dbReference type="NCBI Taxonomy" id="7757"/>
    <lineage>
        <taxon>Eukaryota</taxon>
        <taxon>Metazoa</taxon>
        <taxon>Chordata</taxon>
        <taxon>Craniata</taxon>
        <taxon>Vertebrata</taxon>
        <taxon>Cyclostomata</taxon>
        <taxon>Hyperoartia</taxon>
        <taxon>Petromyzontiformes</taxon>
        <taxon>Petromyzontidae</taxon>
        <taxon>Petromyzon</taxon>
    </lineage>
</organism>
<dbReference type="Ensembl" id="ENSPMAT00000003080.1">
    <property type="protein sequence ID" value="ENSPMAP00000003065.1"/>
    <property type="gene ID" value="ENSPMAG00000002799.1"/>
</dbReference>
<dbReference type="EC" id="4.2.1.134" evidence="4 15"/>
<evidence type="ECO:0000313" key="18">
    <source>
        <dbReference type="Proteomes" id="UP001318040"/>
    </source>
</evidence>
<evidence type="ECO:0000256" key="8">
    <source>
        <dbReference type="ARBA" id="ARBA00022989"/>
    </source>
</evidence>
<dbReference type="OMA" id="SEWWLMY"/>
<keyword evidence="15" id="KW-0256">Endoplasmic reticulum</keyword>
<evidence type="ECO:0000313" key="19">
    <source>
        <dbReference type="RefSeq" id="XP_032813017.1"/>
    </source>
</evidence>
<evidence type="ECO:0000256" key="1">
    <source>
        <dbReference type="ARBA" id="ARBA00004141"/>
    </source>
</evidence>
<keyword evidence="6 15" id="KW-0812">Transmembrane</keyword>
<dbReference type="AlphaFoldDB" id="S4RCY3"/>
<comment type="catalytic activity">
    <reaction evidence="13">
        <text>(3R)-hydroxyhexadecanoyl-CoA = (2E)-hexadecenoyl-CoA + H2O</text>
        <dbReference type="Rhea" id="RHEA:39159"/>
        <dbReference type="ChEBI" id="CHEBI:15377"/>
        <dbReference type="ChEBI" id="CHEBI:61526"/>
        <dbReference type="ChEBI" id="CHEBI:74278"/>
    </reaction>
    <physiologicalReaction direction="left-to-right" evidence="13">
        <dbReference type="Rhea" id="RHEA:39160"/>
    </physiologicalReaction>
</comment>
<protein>
    <recommendedName>
        <fullName evidence="4 15">Very-long-chain (3R)-3-hydroxyacyl-CoA dehydratase</fullName>
        <ecNumber evidence="4 15">4.2.1.134</ecNumber>
    </recommendedName>
</protein>
<dbReference type="HOGENOM" id="CLU_034302_2_2_1"/>
<dbReference type="GO" id="GO:0005789">
    <property type="term" value="C:endoplasmic reticulum membrane"/>
    <property type="evidence" value="ECO:0007669"/>
    <property type="project" value="UniProtKB-SubCell"/>
</dbReference>
<feature type="transmembrane region" description="Helical" evidence="15">
    <location>
        <begin position="46"/>
        <end position="68"/>
    </location>
</feature>
<evidence type="ECO:0000256" key="5">
    <source>
        <dbReference type="ARBA" id="ARBA00022516"/>
    </source>
</evidence>
<evidence type="ECO:0000256" key="6">
    <source>
        <dbReference type="ARBA" id="ARBA00022692"/>
    </source>
</evidence>
<dbReference type="RefSeq" id="XP_032813017.1">
    <property type="nucleotide sequence ID" value="XM_032957126.1"/>
</dbReference>
<keyword evidence="8 15" id="KW-1133">Transmembrane helix</keyword>
<gene>
    <name evidence="17 19" type="primary">LOC116943858</name>
</gene>
<proteinExistence type="inferred from homology"/>
<dbReference type="Pfam" id="PF04387">
    <property type="entry name" value="PTPLA"/>
    <property type="match status" value="1"/>
</dbReference>
<comment type="catalytic activity">
    <reaction evidence="14">
        <text>a very-long-chain (3R)-3-hydroxyacyl-CoA = a very-long-chain (2E)-enoyl-CoA + H2O</text>
        <dbReference type="Rhea" id="RHEA:45812"/>
        <dbReference type="ChEBI" id="CHEBI:15377"/>
        <dbReference type="ChEBI" id="CHEBI:83728"/>
        <dbReference type="ChEBI" id="CHEBI:85440"/>
        <dbReference type="EC" id="4.2.1.134"/>
    </reaction>
    <physiologicalReaction direction="left-to-right" evidence="14">
        <dbReference type="Rhea" id="RHEA:45813"/>
    </physiologicalReaction>
</comment>
<keyword evidence="9 15" id="KW-0443">Lipid metabolism</keyword>
<keyword evidence="12 15" id="KW-0456">Lyase</keyword>
<accession>S4RCY3</accession>
<comment type="subcellular location">
    <subcellularLocation>
        <location evidence="15">Endoplasmic reticulum membrane</location>
        <topology evidence="15">Multi-pass membrane protein</topology>
    </subcellularLocation>
    <subcellularLocation>
        <location evidence="1">Membrane</location>
        <topology evidence="1">Multi-pass membrane protein</topology>
    </subcellularLocation>
</comment>
<evidence type="ECO:0000256" key="4">
    <source>
        <dbReference type="ARBA" id="ARBA00013122"/>
    </source>
</evidence>
<name>S4RCY3_PETMA</name>
<evidence type="ECO:0000313" key="17">
    <source>
        <dbReference type="Ensembl" id="ENSPMAP00000003065.1"/>
    </source>
</evidence>
<evidence type="ECO:0000256" key="3">
    <source>
        <dbReference type="ARBA" id="ARBA00007811"/>
    </source>
</evidence>
<dbReference type="GO" id="GO:0102158">
    <property type="term" value="F:very-long-chain (3R)-3-hydroxyacyl-CoA dehydratase activity"/>
    <property type="evidence" value="ECO:0007669"/>
    <property type="project" value="UniProtKB-EC"/>
</dbReference>
<dbReference type="GO" id="GO:0030497">
    <property type="term" value="P:fatty acid elongation"/>
    <property type="evidence" value="ECO:0007669"/>
    <property type="project" value="TreeGrafter"/>
</dbReference>
<evidence type="ECO:0000256" key="7">
    <source>
        <dbReference type="ARBA" id="ARBA00022832"/>
    </source>
</evidence>
<feature type="transmembrane region" description="Helical" evidence="15">
    <location>
        <begin position="89"/>
        <end position="112"/>
    </location>
</feature>
<evidence type="ECO:0000256" key="9">
    <source>
        <dbReference type="ARBA" id="ARBA00023098"/>
    </source>
</evidence>
<evidence type="ECO:0000256" key="13">
    <source>
        <dbReference type="ARBA" id="ARBA00023688"/>
    </source>
</evidence>
<evidence type="ECO:0000256" key="12">
    <source>
        <dbReference type="ARBA" id="ARBA00023239"/>
    </source>
</evidence>
<feature type="transmembrane region" description="Helical" evidence="15">
    <location>
        <begin position="172"/>
        <end position="194"/>
    </location>
</feature>
<dbReference type="GO" id="GO:0042761">
    <property type="term" value="P:very long-chain fatty acid biosynthetic process"/>
    <property type="evidence" value="ECO:0007669"/>
    <property type="project" value="TreeGrafter"/>
</dbReference>
<keyword evidence="11 15" id="KW-0275">Fatty acid biosynthesis</keyword>
<sequence length="255" mass="28722">MAAEVEGAEAAQPAASAEKKKKLQQQQKAAEASRGKASFLATAWLILYNTVMTAGWLVLAVSMARYGLAKGSNRGLYRSIEKTLKIFQTGALLEVVHCATGIVPSSAVLTAFQVSSRVFLVWAVTDSVKPVQNEYSVLIYLSAWTLTEIVRYSFYTFSLLKYLPRAIKWARYTLFIVLYPLGVTGELLTIYHALPHVYRSKLFAYPLPNALNISFDYYYFLIIVMISYVPIFPQLYFHMMSQRKKVLGEPKAKES</sequence>
<dbReference type="InterPro" id="IPR007482">
    <property type="entry name" value="Tyr_Pase-like_PTPLA"/>
</dbReference>
<keyword evidence="7 15" id="KW-0276">Fatty acid metabolism</keyword>
<feature type="transmembrane region" description="Helical" evidence="15">
    <location>
        <begin position="137"/>
        <end position="160"/>
    </location>
</feature>
<evidence type="ECO:0000256" key="10">
    <source>
        <dbReference type="ARBA" id="ARBA00023136"/>
    </source>
</evidence>
<reference evidence="17" key="2">
    <citation type="submission" date="2025-05" db="UniProtKB">
        <authorList>
            <consortium name="Ensembl"/>
        </authorList>
    </citation>
    <scope>IDENTIFICATION</scope>
</reference>
<dbReference type="Proteomes" id="UP001318040">
    <property type="component" value="Chromosome 19"/>
</dbReference>